<comment type="caution">
    <text evidence="6">The sequence shown here is derived from an EMBL/GenBank/DDBJ whole genome shotgun (WGS) entry which is preliminary data.</text>
</comment>
<feature type="compositionally biased region" description="Basic and acidic residues" evidence="4">
    <location>
        <begin position="51"/>
        <end position="71"/>
    </location>
</feature>
<protein>
    <recommendedName>
        <fullName evidence="5">Sas10 C-terminal domain-containing protein</fullName>
    </recommendedName>
</protein>
<comment type="subcellular location">
    <subcellularLocation>
        <location evidence="1">Nucleus</location>
    </subcellularLocation>
</comment>
<evidence type="ECO:0000256" key="2">
    <source>
        <dbReference type="ARBA" id="ARBA00010979"/>
    </source>
</evidence>
<gene>
    <name evidence="6" type="ORF">LSH36_1249g00114</name>
</gene>
<name>A0AAD9IUF2_9ANNE</name>
<comment type="similarity">
    <text evidence="2">Belongs to the SAS10 family.</text>
</comment>
<dbReference type="AlphaFoldDB" id="A0AAD9IUF2"/>
<dbReference type="GO" id="GO:0032040">
    <property type="term" value="C:small-subunit processome"/>
    <property type="evidence" value="ECO:0007669"/>
    <property type="project" value="TreeGrafter"/>
</dbReference>
<feature type="compositionally biased region" description="Acidic residues" evidence="4">
    <location>
        <begin position="141"/>
        <end position="156"/>
    </location>
</feature>
<evidence type="ECO:0000313" key="7">
    <source>
        <dbReference type="Proteomes" id="UP001208570"/>
    </source>
</evidence>
<evidence type="ECO:0000256" key="1">
    <source>
        <dbReference type="ARBA" id="ARBA00004123"/>
    </source>
</evidence>
<organism evidence="6 7">
    <name type="scientific">Paralvinella palmiformis</name>
    <dbReference type="NCBI Taxonomy" id="53620"/>
    <lineage>
        <taxon>Eukaryota</taxon>
        <taxon>Metazoa</taxon>
        <taxon>Spiralia</taxon>
        <taxon>Lophotrochozoa</taxon>
        <taxon>Annelida</taxon>
        <taxon>Polychaeta</taxon>
        <taxon>Sedentaria</taxon>
        <taxon>Canalipalpata</taxon>
        <taxon>Terebellida</taxon>
        <taxon>Terebelliformia</taxon>
        <taxon>Alvinellidae</taxon>
        <taxon>Paralvinella</taxon>
    </lineage>
</organism>
<dbReference type="PANTHER" id="PTHR13237:SF8">
    <property type="entry name" value="SOMETHING ABOUT SILENCING PROTEIN 10"/>
    <property type="match status" value="1"/>
</dbReference>
<dbReference type="PANTHER" id="PTHR13237">
    <property type="entry name" value="SOMETHING ABOUT SILENCING PROTEIN 10-RELATED"/>
    <property type="match status" value="1"/>
</dbReference>
<feature type="compositionally biased region" description="Basic and acidic residues" evidence="4">
    <location>
        <begin position="343"/>
        <end position="357"/>
    </location>
</feature>
<evidence type="ECO:0000256" key="4">
    <source>
        <dbReference type="SAM" id="MobiDB-lite"/>
    </source>
</evidence>
<dbReference type="EMBL" id="JAODUP010001250">
    <property type="protein sequence ID" value="KAK2140781.1"/>
    <property type="molecule type" value="Genomic_DNA"/>
</dbReference>
<feature type="region of interest" description="Disordered" evidence="4">
    <location>
        <begin position="51"/>
        <end position="156"/>
    </location>
</feature>
<reference evidence="6" key="1">
    <citation type="journal article" date="2023" name="Mol. Biol. Evol.">
        <title>Third-Generation Sequencing Reveals the Adaptive Role of the Epigenome in Three Deep-Sea Polychaetes.</title>
        <authorList>
            <person name="Perez M."/>
            <person name="Aroh O."/>
            <person name="Sun Y."/>
            <person name="Lan Y."/>
            <person name="Juniper S.K."/>
            <person name="Young C.R."/>
            <person name="Angers B."/>
            <person name="Qian P.Y."/>
        </authorList>
    </citation>
    <scope>NUCLEOTIDE SEQUENCE</scope>
    <source>
        <strain evidence="6">P08H-3</strain>
    </source>
</reference>
<keyword evidence="7" id="KW-1185">Reference proteome</keyword>
<feature type="compositionally biased region" description="Basic residues" evidence="4">
    <location>
        <begin position="369"/>
        <end position="396"/>
    </location>
</feature>
<feature type="region of interest" description="Disordered" evidence="4">
    <location>
        <begin position="343"/>
        <end position="398"/>
    </location>
</feature>
<feature type="domain" description="Sas10 C-terminal" evidence="5">
    <location>
        <begin position="354"/>
        <end position="425"/>
    </location>
</feature>
<evidence type="ECO:0000259" key="5">
    <source>
        <dbReference type="Pfam" id="PF09368"/>
    </source>
</evidence>
<feature type="compositionally biased region" description="Acidic residues" evidence="4">
    <location>
        <begin position="72"/>
        <end position="86"/>
    </location>
</feature>
<sequence>MVKKKRSRKSADAQMKSQESDEDVYSKGHEPDKEDDSYYYDEVDQFHMEQDKILLDKDASDVGEVSDKEEVLAFDDDSEDEDDEQYQEMKQRLQQFRRHGFNKDLASDIEDEPEKKKPEKDDKEKAWGAMKSRFYGGHESDLDEDLSDSEPEGAQLEEEEALAIQKRLLQEMDDSDIGLDMFTATSSAEILSSEKVTKDLTKMSQREKRQLLRKQSPELLELIEDYKIRIMKQTDLLDARFKPALDDLLKKVKQCNEPSSVEESSGDEVAVEQSKPVFRSRLINKKHLMEMLNDSDLDDADPIKGGRSWERKRSKLDVAGDYLQLEKSITSAEYALDNADVEKDQNNTENAEPERRGINYQIEKNKGLTTKKRKESRNPRVKNKLKYRKAKIRRRGQVREVRKEIQKYGGEISGIRAGVKKSIKFKS</sequence>
<proteinExistence type="inferred from homology"/>
<evidence type="ECO:0000313" key="6">
    <source>
        <dbReference type="EMBL" id="KAK2140781.1"/>
    </source>
</evidence>
<dbReference type="Pfam" id="PF09368">
    <property type="entry name" value="Sas10"/>
    <property type="match status" value="1"/>
</dbReference>
<keyword evidence="3" id="KW-0539">Nucleus</keyword>
<accession>A0AAD9IUF2</accession>
<feature type="compositionally biased region" description="Basic and acidic residues" evidence="4">
    <location>
        <begin position="113"/>
        <end position="126"/>
    </location>
</feature>
<dbReference type="InterPro" id="IPR018972">
    <property type="entry name" value="Sas10_C_dom"/>
</dbReference>
<evidence type="ECO:0000256" key="3">
    <source>
        <dbReference type="ARBA" id="ARBA00023242"/>
    </source>
</evidence>
<dbReference type="GO" id="GO:0000462">
    <property type="term" value="P:maturation of SSU-rRNA from tricistronic rRNA transcript (SSU-rRNA, 5.8S rRNA, LSU-rRNA)"/>
    <property type="evidence" value="ECO:0007669"/>
    <property type="project" value="TreeGrafter"/>
</dbReference>
<feature type="region of interest" description="Disordered" evidence="4">
    <location>
        <begin position="1"/>
        <end position="39"/>
    </location>
</feature>
<dbReference type="Proteomes" id="UP001208570">
    <property type="component" value="Unassembled WGS sequence"/>
</dbReference>